<dbReference type="OrthoDB" id="545562at2759"/>
<gene>
    <name evidence="1" type="ORF">VOLCADRAFT_98566</name>
</gene>
<name>D8UFP4_VOLCA</name>
<proteinExistence type="predicted"/>
<dbReference type="AlphaFoldDB" id="D8UFP4"/>
<evidence type="ECO:0000313" key="2">
    <source>
        <dbReference type="Proteomes" id="UP000001058"/>
    </source>
</evidence>
<dbReference type="EMBL" id="GL378394">
    <property type="protein sequence ID" value="EFJ41537.1"/>
    <property type="molecule type" value="Genomic_DNA"/>
</dbReference>
<protein>
    <submittedName>
        <fullName evidence="1">Uncharacterized protein</fullName>
    </submittedName>
</protein>
<dbReference type="KEGG" id="vcn:VOLCADRAFT_98566"/>
<sequence length="229" mass="25222">MAQSYFLGWSYVASITIVGAPDTGFAATAIGVVGNVGASDFDVYEQNPDLMIIQRMAENFVTLRNLKAKQFKSTKGTYLVNLSSRVSDLEKREAIAWQPRLRNLATQILLHACGNQEFRTTSSDYFAKLAEARDSGLQQVAAGMHMKLAQVATEADNVLTRQNLHVHSSSLEMLEAEVDAVRKCITIELEQSCPQECRFVHAYEVIKGAFPVHFKNDDSCGGQAIASVQ</sequence>
<evidence type="ECO:0000313" key="1">
    <source>
        <dbReference type="EMBL" id="EFJ41537.1"/>
    </source>
</evidence>
<reference evidence="1 2" key="1">
    <citation type="journal article" date="2010" name="Science">
        <title>Genomic analysis of organismal complexity in the multicellular green alga Volvox carteri.</title>
        <authorList>
            <person name="Prochnik S.E."/>
            <person name="Umen J."/>
            <person name="Nedelcu A.M."/>
            <person name="Hallmann A."/>
            <person name="Miller S.M."/>
            <person name="Nishii I."/>
            <person name="Ferris P."/>
            <person name="Kuo A."/>
            <person name="Mitros T."/>
            <person name="Fritz-Laylin L.K."/>
            <person name="Hellsten U."/>
            <person name="Chapman J."/>
            <person name="Simakov O."/>
            <person name="Rensing S.A."/>
            <person name="Terry A."/>
            <person name="Pangilinan J."/>
            <person name="Kapitonov V."/>
            <person name="Jurka J."/>
            <person name="Salamov A."/>
            <person name="Shapiro H."/>
            <person name="Schmutz J."/>
            <person name="Grimwood J."/>
            <person name="Lindquist E."/>
            <person name="Lucas S."/>
            <person name="Grigoriev I.V."/>
            <person name="Schmitt R."/>
            <person name="Kirk D."/>
            <person name="Rokhsar D.S."/>
        </authorList>
    </citation>
    <scope>NUCLEOTIDE SEQUENCE [LARGE SCALE GENOMIC DNA]</scope>
    <source>
        <strain evidence="2">f. Nagariensis / Eve</strain>
    </source>
</reference>
<organism evidence="2">
    <name type="scientific">Volvox carteri f. nagariensis</name>
    <dbReference type="NCBI Taxonomy" id="3068"/>
    <lineage>
        <taxon>Eukaryota</taxon>
        <taxon>Viridiplantae</taxon>
        <taxon>Chlorophyta</taxon>
        <taxon>core chlorophytes</taxon>
        <taxon>Chlorophyceae</taxon>
        <taxon>CS clade</taxon>
        <taxon>Chlamydomonadales</taxon>
        <taxon>Volvocaceae</taxon>
        <taxon>Volvox</taxon>
    </lineage>
</organism>
<dbReference type="InParanoid" id="D8UFP4"/>
<accession>D8UFP4</accession>
<dbReference type="GeneID" id="9626891"/>
<dbReference type="RefSeq" id="XP_002957482.1">
    <property type="nucleotide sequence ID" value="XM_002957436.1"/>
</dbReference>
<dbReference type="Proteomes" id="UP000001058">
    <property type="component" value="Unassembled WGS sequence"/>
</dbReference>
<keyword evidence="2" id="KW-1185">Reference proteome</keyword>